<dbReference type="RefSeq" id="WP_377862479.1">
    <property type="nucleotide sequence ID" value="NZ_JBHLZU010000036.1"/>
</dbReference>
<dbReference type="Proteomes" id="UP001589693">
    <property type="component" value="Unassembled WGS sequence"/>
</dbReference>
<dbReference type="InterPro" id="IPR008949">
    <property type="entry name" value="Isoprenoid_synthase_dom_sf"/>
</dbReference>
<proteinExistence type="predicted"/>
<name>A0ABV6A911_9PSEU</name>
<accession>A0ABV6A911</accession>
<protein>
    <recommendedName>
        <fullName evidence="3">Terpene synthase</fullName>
    </recommendedName>
</protein>
<evidence type="ECO:0008006" key="3">
    <source>
        <dbReference type="Google" id="ProtNLM"/>
    </source>
</evidence>
<sequence length="345" mass="37186">MTTTFELPSLYCPIPSVLHPRAGELADATLTWLDGHGLLGGDAEGMAELVEFAARTVPDALPDRAELVAQYTCWAALFRRERFAEGVSSARFLGRVVGFGHVLDAPEVPVLVGDPFADALRDLLRRCRRSVTPLQLRRFTEAVRAWWLGLAAERAGAERGLRPGLAEWMVLRPQCGAAATMGVKVEVSLGPEVPEWELNGPAARAATEAAWTAALVDHDLLAYRRGTEPSALNVVSALLVDTPSLSVPEALAAAADVRDRSLALFLRLRAQLLPLSGPAMRRYLAGVGRAVAGNTEWHLRAGSGAPVRRDDRGVSMEPLAVPTVSWWWEQLDTGAKVPGPRGPFG</sequence>
<dbReference type="Pfam" id="PF19086">
    <property type="entry name" value="Terpene_syn_C_2"/>
    <property type="match status" value="1"/>
</dbReference>
<comment type="caution">
    <text evidence="1">The sequence shown here is derived from an EMBL/GenBank/DDBJ whole genome shotgun (WGS) entry which is preliminary data.</text>
</comment>
<evidence type="ECO:0000313" key="1">
    <source>
        <dbReference type="EMBL" id="MFB9909573.1"/>
    </source>
</evidence>
<dbReference type="Gene3D" id="1.10.600.10">
    <property type="entry name" value="Farnesyl Diphosphate Synthase"/>
    <property type="match status" value="1"/>
</dbReference>
<evidence type="ECO:0000313" key="2">
    <source>
        <dbReference type="Proteomes" id="UP001589693"/>
    </source>
</evidence>
<reference evidence="1 2" key="1">
    <citation type="submission" date="2024-09" db="EMBL/GenBank/DDBJ databases">
        <authorList>
            <person name="Sun Q."/>
            <person name="Mori K."/>
        </authorList>
    </citation>
    <scope>NUCLEOTIDE SEQUENCE [LARGE SCALE GENOMIC DNA]</scope>
    <source>
        <strain evidence="1 2">TBRC 7907</strain>
    </source>
</reference>
<dbReference type="EMBL" id="JBHLZU010000036">
    <property type="protein sequence ID" value="MFB9909573.1"/>
    <property type="molecule type" value="Genomic_DNA"/>
</dbReference>
<gene>
    <name evidence="1" type="ORF">ACFFQA_37040</name>
</gene>
<organism evidence="1 2">
    <name type="scientific">Allokutzneria oryzae</name>
    <dbReference type="NCBI Taxonomy" id="1378989"/>
    <lineage>
        <taxon>Bacteria</taxon>
        <taxon>Bacillati</taxon>
        <taxon>Actinomycetota</taxon>
        <taxon>Actinomycetes</taxon>
        <taxon>Pseudonocardiales</taxon>
        <taxon>Pseudonocardiaceae</taxon>
        <taxon>Allokutzneria</taxon>
    </lineage>
</organism>
<keyword evidence="2" id="KW-1185">Reference proteome</keyword>
<dbReference type="SUPFAM" id="SSF48576">
    <property type="entry name" value="Terpenoid synthases"/>
    <property type="match status" value="1"/>
</dbReference>